<evidence type="ECO:0000313" key="2">
    <source>
        <dbReference type="EMBL" id="SCV67961.1"/>
    </source>
</evidence>
<dbReference type="AlphaFoldDB" id="A0A238F7A9"/>
<evidence type="ECO:0000259" key="1">
    <source>
        <dbReference type="Pfam" id="PF12907"/>
    </source>
</evidence>
<feature type="domain" description="At2g23090-like zinc-binding" evidence="1">
    <location>
        <begin position="41"/>
        <end position="75"/>
    </location>
</feature>
<accession>A0A238F7A9</accession>
<sequence>MPASKKDIRKNEQKKKEALGIKLDTTAGGVLKKAPKAMLTCTICKQQLVASMPIMLRDHAVNKHPKLAPNECFPGATIAA</sequence>
<organism evidence="2 3">
    <name type="scientific">Microbotryum intermedium</name>
    <dbReference type="NCBI Taxonomy" id="269621"/>
    <lineage>
        <taxon>Eukaryota</taxon>
        <taxon>Fungi</taxon>
        <taxon>Dikarya</taxon>
        <taxon>Basidiomycota</taxon>
        <taxon>Pucciniomycotina</taxon>
        <taxon>Microbotryomycetes</taxon>
        <taxon>Microbotryales</taxon>
        <taxon>Microbotryaceae</taxon>
        <taxon>Microbotryum</taxon>
    </lineage>
</organism>
<name>A0A238F7A9_9BASI</name>
<dbReference type="Pfam" id="PF12907">
    <property type="entry name" value="zf-met2"/>
    <property type="match status" value="1"/>
</dbReference>
<dbReference type="InterPro" id="IPR039438">
    <property type="entry name" value="At2g23090-like_Znf"/>
</dbReference>
<protein>
    <submittedName>
        <fullName evidence="2">BQ2448_82 protein</fullName>
    </submittedName>
</protein>
<dbReference type="InterPro" id="IPR026939">
    <property type="entry name" value="ZNF706/At2g23090_sf"/>
</dbReference>
<keyword evidence="3" id="KW-1185">Reference proteome</keyword>
<evidence type="ECO:0000313" key="3">
    <source>
        <dbReference type="Proteomes" id="UP000198372"/>
    </source>
</evidence>
<reference evidence="3" key="1">
    <citation type="submission" date="2016-09" db="EMBL/GenBank/DDBJ databases">
        <authorList>
            <person name="Jeantristanb JTB J.-T."/>
            <person name="Ricardo R."/>
        </authorList>
    </citation>
    <scope>NUCLEOTIDE SEQUENCE [LARGE SCALE GENOMIC DNA]</scope>
</reference>
<dbReference type="EMBL" id="FMSP01000003">
    <property type="protein sequence ID" value="SCV67961.1"/>
    <property type="molecule type" value="Genomic_DNA"/>
</dbReference>
<dbReference type="SUPFAM" id="SSF118359">
    <property type="entry name" value="Expressed protein At2g23090/F21P24.15"/>
    <property type="match status" value="1"/>
</dbReference>
<gene>
    <name evidence="2" type="ORF">BQ2448_82</name>
</gene>
<dbReference type="Proteomes" id="UP000198372">
    <property type="component" value="Unassembled WGS sequence"/>
</dbReference>
<dbReference type="OrthoDB" id="2532623at2759"/>
<dbReference type="Gene3D" id="4.10.1050.10">
    <property type="entry name" value="At2g23090-like"/>
    <property type="match status" value="1"/>
</dbReference>
<proteinExistence type="predicted"/>